<dbReference type="Pfam" id="PF00817">
    <property type="entry name" value="IMS"/>
    <property type="match status" value="1"/>
</dbReference>
<evidence type="ECO:0000313" key="4">
    <source>
        <dbReference type="Proteomes" id="UP000246145"/>
    </source>
</evidence>
<dbReference type="Proteomes" id="UP000246145">
    <property type="component" value="Unassembled WGS sequence"/>
</dbReference>
<dbReference type="InterPro" id="IPR001126">
    <property type="entry name" value="UmuC"/>
</dbReference>
<reference evidence="3 4" key="1">
    <citation type="submission" date="2018-04" db="EMBL/GenBank/DDBJ databases">
        <title>Genomic Encyclopedia of Type Strains, Phase IV (KMG-IV): sequencing the most valuable type-strain genomes for metagenomic binning, comparative biology and taxonomic classification.</title>
        <authorList>
            <person name="Goeker M."/>
        </authorList>
    </citation>
    <scope>NUCLEOTIDE SEQUENCE [LARGE SCALE GENOMIC DNA]</scope>
    <source>
        <strain evidence="3 4">DSM 10065</strain>
    </source>
</reference>
<comment type="caution">
    <text evidence="3">The sequence shown here is derived from an EMBL/GenBank/DDBJ whole genome shotgun (WGS) entry which is preliminary data.</text>
</comment>
<dbReference type="PANTHER" id="PTHR35369">
    <property type="entry name" value="BLR3025 PROTEIN-RELATED"/>
    <property type="match status" value="1"/>
</dbReference>
<dbReference type="OrthoDB" id="625722at2"/>
<gene>
    <name evidence="3" type="ORF">C7440_3712</name>
</gene>
<dbReference type="SUPFAM" id="SSF56672">
    <property type="entry name" value="DNA/RNA polymerases"/>
    <property type="match status" value="1"/>
</dbReference>
<organism evidence="3 4">
    <name type="scientific">Pusillimonas noertemannii</name>
    <dbReference type="NCBI Taxonomy" id="305977"/>
    <lineage>
        <taxon>Bacteria</taxon>
        <taxon>Pseudomonadati</taxon>
        <taxon>Pseudomonadota</taxon>
        <taxon>Betaproteobacteria</taxon>
        <taxon>Burkholderiales</taxon>
        <taxon>Alcaligenaceae</taxon>
        <taxon>Pusillimonas</taxon>
    </lineage>
</organism>
<dbReference type="InterPro" id="IPR050356">
    <property type="entry name" value="SulA_CellDiv_inhibitor"/>
</dbReference>
<protein>
    <submittedName>
        <fullName evidence="3">Protein ImuB</fullName>
    </submittedName>
</protein>
<dbReference type="PANTHER" id="PTHR35369:SF2">
    <property type="entry name" value="BLR3025 PROTEIN"/>
    <property type="match status" value="1"/>
</dbReference>
<evidence type="ECO:0000313" key="3">
    <source>
        <dbReference type="EMBL" id="PVY60465.1"/>
    </source>
</evidence>
<keyword evidence="4" id="KW-1185">Reference proteome</keyword>
<feature type="domain" description="UmuC" evidence="2">
    <location>
        <begin position="29"/>
        <end position="144"/>
    </location>
</feature>
<evidence type="ECO:0000259" key="2">
    <source>
        <dbReference type="Pfam" id="PF00817"/>
    </source>
</evidence>
<keyword evidence="1" id="KW-0227">DNA damage</keyword>
<dbReference type="GO" id="GO:0006281">
    <property type="term" value="P:DNA repair"/>
    <property type="evidence" value="ECO:0007669"/>
    <property type="project" value="InterPro"/>
</dbReference>
<dbReference type="AlphaFoldDB" id="A0A2U1CHU0"/>
<dbReference type="RefSeq" id="WP_026067553.1">
    <property type="nucleotide sequence ID" value="NZ_JACCEX010000006.1"/>
</dbReference>
<dbReference type="STRING" id="1231391.GCA_000308195_00143"/>
<sequence length="492" mass="55062">MSLWISLHLPRHSLDAVFPHWRTRRLAAAVIDQAQVCALTPAALQAGITPGMRHGTARSVAPQALLSRRDLPAEAQGLQQAVLCLLQFTPDITLLDAHSLALEVSASLDLFGGPRALWRRAQDALQDLGLTLSLAMAPTAQGAWALALQTQTRRRRVLKPATLARRLDALPASCLPALLPWVDWMQGLGCSTLGQLRHLPRKGLQQRTGPEAMRAIDAAYGRHAPPFTWVVPPASFCLRHEPLQHLEHINAMQAVAGKLVDQLCGWLQASHRSSSRLSFMLHHEKGRQARPPSRLELSLSQPGWRPDDFLPALAEHFSRLVLPGHVLAIELSVDETQERVARSQGLFPEPAQWARQENRLLDLLRARLGEDRILAAKPFASHLPESANRWVSAAQAGESATNVPAPLLPEQARPFWLLDPPLALQVDRHSPLYQGRRLRLMQGPERIESGWWAHDHQQRDYFIAQDAQHARYWIYRQRAALDARWFLHGLFG</sequence>
<dbReference type="InterPro" id="IPR043502">
    <property type="entry name" value="DNA/RNA_pol_sf"/>
</dbReference>
<evidence type="ECO:0000256" key="1">
    <source>
        <dbReference type="ARBA" id="ARBA00022763"/>
    </source>
</evidence>
<dbReference type="EMBL" id="QEKO01000009">
    <property type="protein sequence ID" value="PVY60465.1"/>
    <property type="molecule type" value="Genomic_DNA"/>
</dbReference>
<accession>A0A2U1CHU0</accession>
<proteinExistence type="predicted"/>
<dbReference type="CDD" id="cd03468">
    <property type="entry name" value="PolY_like"/>
    <property type="match status" value="1"/>
</dbReference>
<name>A0A2U1CHU0_9BURK</name>